<dbReference type="GO" id="GO:0005634">
    <property type="term" value="C:nucleus"/>
    <property type="evidence" value="ECO:0007669"/>
    <property type="project" value="UniProtKB-SubCell"/>
</dbReference>
<proteinExistence type="predicted"/>
<dbReference type="STRING" id="42514.ENSPNAP00000000497"/>
<keyword evidence="5" id="KW-0862">Zinc</keyword>
<dbReference type="PANTHER" id="PTHR24394">
    <property type="entry name" value="ZINC FINGER PROTEIN"/>
    <property type="match status" value="1"/>
</dbReference>
<keyword evidence="11" id="KW-1185">Reference proteome</keyword>
<dbReference type="PROSITE" id="PS50157">
    <property type="entry name" value="ZINC_FINGER_C2H2_2"/>
    <property type="match status" value="7"/>
</dbReference>
<evidence type="ECO:0000256" key="3">
    <source>
        <dbReference type="ARBA" id="ARBA00022737"/>
    </source>
</evidence>
<feature type="domain" description="C2H2-type" evidence="9">
    <location>
        <begin position="372"/>
        <end position="399"/>
    </location>
</feature>
<dbReference type="AlphaFoldDB" id="A0A3B4BL21"/>
<gene>
    <name evidence="10" type="primary">ZNF436</name>
</gene>
<evidence type="ECO:0000256" key="1">
    <source>
        <dbReference type="ARBA" id="ARBA00004123"/>
    </source>
</evidence>
<feature type="domain" description="C2H2-type" evidence="9">
    <location>
        <begin position="288"/>
        <end position="315"/>
    </location>
</feature>
<protein>
    <recommendedName>
        <fullName evidence="9">C2H2-type domain-containing protein</fullName>
    </recommendedName>
</protein>
<name>A0A3B4BL21_PYGNA</name>
<dbReference type="Pfam" id="PF00096">
    <property type="entry name" value="zf-C2H2"/>
    <property type="match status" value="7"/>
</dbReference>
<feature type="compositionally biased region" description="Basic and acidic residues" evidence="8">
    <location>
        <begin position="192"/>
        <end position="225"/>
    </location>
</feature>
<dbReference type="FunFam" id="3.30.160.60:FF:000912">
    <property type="entry name" value="Zinc finger protein 660"/>
    <property type="match status" value="2"/>
</dbReference>
<feature type="domain" description="C2H2-type" evidence="9">
    <location>
        <begin position="400"/>
        <end position="427"/>
    </location>
</feature>
<dbReference type="Gene3D" id="3.30.160.60">
    <property type="entry name" value="Classic Zinc Finger"/>
    <property type="match status" value="7"/>
</dbReference>
<dbReference type="FunFam" id="3.30.160.60:FF:000624">
    <property type="entry name" value="zinc finger protein 697"/>
    <property type="match status" value="1"/>
</dbReference>
<dbReference type="OMA" id="TRLDVYQ"/>
<dbReference type="InterPro" id="IPR013087">
    <property type="entry name" value="Znf_C2H2_type"/>
</dbReference>
<feature type="domain" description="C2H2-type" evidence="9">
    <location>
        <begin position="232"/>
        <end position="259"/>
    </location>
</feature>
<accession>A0A3B4BL21</accession>
<reference evidence="10" key="2">
    <citation type="submission" date="2025-08" db="UniProtKB">
        <authorList>
            <consortium name="Ensembl"/>
        </authorList>
    </citation>
    <scope>IDENTIFICATION</scope>
</reference>
<dbReference type="GO" id="GO:0008270">
    <property type="term" value="F:zinc ion binding"/>
    <property type="evidence" value="ECO:0007669"/>
    <property type="project" value="UniProtKB-KW"/>
</dbReference>
<organism evidence="10 11">
    <name type="scientific">Pygocentrus nattereri</name>
    <name type="common">Red-bellied piranha</name>
    <dbReference type="NCBI Taxonomy" id="42514"/>
    <lineage>
        <taxon>Eukaryota</taxon>
        <taxon>Metazoa</taxon>
        <taxon>Chordata</taxon>
        <taxon>Craniata</taxon>
        <taxon>Vertebrata</taxon>
        <taxon>Euteleostomi</taxon>
        <taxon>Actinopterygii</taxon>
        <taxon>Neopterygii</taxon>
        <taxon>Teleostei</taxon>
        <taxon>Ostariophysi</taxon>
        <taxon>Characiformes</taxon>
        <taxon>Characoidei</taxon>
        <taxon>Pygocentrus</taxon>
    </lineage>
</organism>
<dbReference type="GeneTree" id="ENSGT00940000154308"/>
<dbReference type="GO" id="GO:0000981">
    <property type="term" value="F:DNA-binding transcription factor activity, RNA polymerase II-specific"/>
    <property type="evidence" value="ECO:0007669"/>
    <property type="project" value="TreeGrafter"/>
</dbReference>
<evidence type="ECO:0000259" key="9">
    <source>
        <dbReference type="PROSITE" id="PS50157"/>
    </source>
</evidence>
<evidence type="ECO:0000256" key="4">
    <source>
        <dbReference type="ARBA" id="ARBA00022771"/>
    </source>
</evidence>
<dbReference type="FunFam" id="3.30.160.60:FF:001732">
    <property type="entry name" value="Zgc:162936"/>
    <property type="match status" value="1"/>
</dbReference>
<keyword evidence="4 7" id="KW-0863">Zinc-finger</keyword>
<dbReference type="InterPro" id="IPR036236">
    <property type="entry name" value="Znf_C2H2_sf"/>
</dbReference>
<keyword evidence="3" id="KW-0677">Repeat</keyword>
<keyword evidence="2" id="KW-0479">Metal-binding</keyword>
<evidence type="ECO:0000256" key="8">
    <source>
        <dbReference type="SAM" id="MobiDB-lite"/>
    </source>
</evidence>
<dbReference type="GO" id="GO:0045893">
    <property type="term" value="P:positive regulation of DNA-templated transcription"/>
    <property type="evidence" value="ECO:0007669"/>
    <property type="project" value="UniProtKB-ARBA"/>
</dbReference>
<dbReference type="PROSITE" id="PS00028">
    <property type="entry name" value="ZINC_FINGER_C2H2_1"/>
    <property type="match status" value="7"/>
</dbReference>
<feature type="domain" description="C2H2-type" evidence="9">
    <location>
        <begin position="260"/>
        <end position="287"/>
    </location>
</feature>
<dbReference type="Proteomes" id="UP001501920">
    <property type="component" value="Chromosome 12"/>
</dbReference>
<dbReference type="GO" id="GO:0043565">
    <property type="term" value="F:sequence-specific DNA binding"/>
    <property type="evidence" value="ECO:0007669"/>
    <property type="project" value="UniProtKB-ARBA"/>
</dbReference>
<evidence type="ECO:0000313" key="11">
    <source>
        <dbReference type="Proteomes" id="UP001501920"/>
    </source>
</evidence>
<feature type="domain" description="C2H2-type" evidence="9">
    <location>
        <begin position="344"/>
        <end position="371"/>
    </location>
</feature>
<dbReference type="SUPFAM" id="SSF57667">
    <property type="entry name" value="beta-beta-alpha zinc fingers"/>
    <property type="match status" value="4"/>
</dbReference>
<evidence type="ECO:0000256" key="5">
    <source>
        <dbReference type="ARBA" id="ARBA00022833"/>
    </source>
</evidence>
<dbReference type="GO" id="GO:0000122">
    <property type="term" value="P:negative regulation of transcription by RNA polymerase II"/>
    <property type="evidence" value="ECO:0007669"/>
    <property type="project" value="UniProtKB-ARBA"/>
</dbReference>
<dbReference type="FunFam" id="3.30.160.60:FF:002343">
    <property type="entry name" value="Zinc finger protein 33A"/>
    <property type="match status" value="2"/>
</dbReference>
<sequence>MDMDLDCSSMDRRTAVIVDTGDALYPKNGSVVHSVKTEEEDELLKEELHDAPPLCHPHKLPTQEQHHEGGVGERCAVQDSACVESLFVVIKTEPEEINTSAQSGGDHRTTQDCGYEEENEDHHLVIKTEPDLQRLKCESDCENHHKPYPPPLCKTETDTVEVAHPVYSGGGGEQTCKRMWPVQHVDCKQIPELMGDHDDSNTNKRINREGTHGNHVGHLDKPGKEHSRRRSYSCSECGSMFSKSSAFYSHMRIHTGKRLYQCSQCDKSFTQSRSFKTHQRAHTGEKPYQCAQCGKTFTRTDVLQIHQRTHTGEKPYLCSQCGKSFTRLDVYQNHRRIHTGEKPYQCSQCAKTFTRLDVYQNHQRIHTGEKPYQCSVCGRRFLYLSNIRNHERTHTAERPYRCSLCDKTFIQSGHLTKHLRTHTGEKT</sequence>
<feature type="domain" description="C2H2-type" evidence="9">
    <location>
        <begin position="316"/>
        <end position="343"/>
    </location>
</feature>
<dbReference type="OrthoDB" id="6077919at2759"/>
<dbReference type="FunFam" id="3.30.160.60:FF:000478">
    <property type="entry name" value="Zinc finger protein 133"/>
    <property type="match status" value="1"/>
</dbReference>
<evidence type="ECO:0000256" key="2">
    <source>
        <dbReference type="ARBA" id="ARBA00022723"/>
    </source>
</evidence>
<reference evidence="10" key="3">
    <citation type="submission" date="2025-09" db="UniProtKB">
        <authorList>
            <consortium name="Ensembl"/>
        </authorList>
    </citation>
    <scope>IDENTIFICATION</scope>
</reference>
<comment type="subcellular location">
    <subcellularLocation>
        <location evidence="1">Nucleus</location>
    </subcellularLocation>
</comment>
<keyword evidence="6" id="KW-0539">Nucleus</keyword>
<evidence type="ECO:0000256" key="6">
    <source>
        <dbReference type="ARBA" id="ARBA00023242"/>
    </source>
</evidence>
<dbReference type="Ensembl" id="ENSPNAT00000013748.2">
    <property type="protein sequence ID" value="ENSPNAP00000000497.2"/>
    <property type="gene ID" value="ENSPNAG00000000291.2"/>
</dbReference>
<reference evidence="10 11" key="1">
    <citation type="submission" date="2020-10" db="EMBL/GenBank/DDBJ databases">
        <title>Pygocentrus nattereri (red-bellied piranha) genome, fPygNat1, primary haplotype.</title>
        <authorList>
            <person name="Myers G."/>
            <person name="Meyer A."/>
            <person name="Karagic N."/>
            <person name="Pippel M."/>
            <person name="Winkler S."/>
            <person name="Tracey A."/>
            <person name="Wood J."/>
            <person name="Formenti G."/>
            <person name="Howe K."/>
            <person name="Fedrigo O."/>
            <person name="Jarvis E.D."/>
        </authorList>
    </citation>
    <scope>NUCLEOTIDE SEQUENCE [LARGE SCALE GENOMIC DNA]</scope>
</reference>
<dbReference type="GO" id="GO:0045595">
    <property type="term" value="P:regulation of cell differentiation"/>
    <property type="evidence" value="ECO:0007669"/>
    <property type="project" value="UniProtKB-ARBA"/>
</dbReference>
<evidence type="ECO:0000256" key="7">
    <source>
        <dbReference type="PROSITE-ProRule" id="PRU00042"/>
    </source>
</evidence>
<evidence type="ECO:0000313" key="10">
    <source>
        <dbReference type="Ensembl" id="ENSPNAP00000000497.2"/>
    </source>
</evidence>
<dbReference type="GO" id="GO:0005694">
    <property type="term" value="C:chromosome"/>
    <property type="evidence" value="ECO:0007669"/>
    <property type="project" value="UniProtKB-ARBA"/>
</dbReference>
<dbReference type="SMART" id="SM00355">
    <property type="entry name" value="ZnF_C2H2"/>
    <property type="match status" value="7"/>
</dbReference>
<feature type="region of interest" description="Disordered" evidence="8">
    <location>
        <begin position="192"/>
        <end position="228"/>
    </location>
</feature>
<dbReference type="PANTHER" id="PTHR24394:SF44">
    <property type="entry name" value="ZINC FINGER PROTEIN 271-LIKE"/>
    <property type="match status" value="1"/>
</dbReference>